<evidence type="ECO:0000313" key="9">
    <source>
        <dbReference type="Proteomes" id="UP000326331"/>
    </source>
</evidence>
<evidence type="ECO:0000256" key="3">
    <source>
        <dbReference type="ARBA" id="ARBA00022968"/>
    </source>
</evidence>
<evidence type="ECO:0000256" key="6">
    <source>
        <dbReference type="SAM" id="Phobius"/>
    </source>
</evidence>
<dbReference type="InterPro" id="IPR013740">
    <property type="entry name" value="Redoxin"/>
</dbReference>
<dbReference type="InterPro" id="IPR050553">
    <property type="entry name" value="Thioredoxin_ResA/DsbE_sf"/>
</dbReference>
<evidence type="ECO:0000313" key="8">
    <source>
        <dbReference type="EMBL" id="QFG02759.1"/>
    </source>
</evidence>
<feature type="transmembrane region" description="Helical" evidence="6">
    <location>
        <begin position="20"/>
        <end position="40"/>
    </location>
</feature>
<dbReference type="InterPro" id="IPR013766">
    <property type="entry name" value="Thioredoxin_domain"/>
</dbReference>
<keyword evidence="9" id="KW-1185">Reference proteome</keyword>
<dbReference type="InterPro" id="IPR017937">
    <property type="entry name" value="Thioredoxin_CS"/>
</dbReference>
<dbReference type="InterPro" id="IPR036249">
    <property type="entry name" value="Thioredoxin-like_sf"/>
</dbReference>
<dbReference type="PROSITE" id="PS00194">
    <property type="entry name" value="THIOREDOXIN_1"/>
    <property type="match status" value="1"/>
</dbReference>
<keyword evidence="6" id="KW-0812">Transmembrane</keyword>
<evidence type="ECO:0000259" key="7">
    <source>
        <dbReference type="PROSITE" id="PS51352"/>
    </source>
</evidence>
<evidence type="ECO:0000256" key="2">
    <source>
        <dbReference type="ARBA" id="ARBA00022748"/>
    </source>
</evidence>
<keyword evidence="6" id="KW-0472">Membrane</keyword>
<organism evidence="8 9">
    <name type="scientific">Tepidiforma bonchosmolovskayae</name>
    <dbReference type="NCBI Taxonomy" id="2601677"/>
    <lineage>
        <taxon>Bacteria</taxon>
        <taxon>Bacillati</taxon>
        <taxon>Chloroflexota</taxon>
        <taxon>Tepidiformia</taxon>
        <taxon>Tepidiformales</taxon>
        <taxon>Tepidiformaceae</taxon>
        <taxon>Tepidiforma</taxon>
    </lineage>
</organism>
<reference evidence="8 9" key="2">
    <citation type="submission" date="2019-10" db="EMBL/GenBank/DDBJ databases">
        <title>Thermopilla bonchosmolovskayae gen. nov., sp. nov., a moderately thermophilic Chloroflexi bacterium from a Chukotka hot spring (Arctic, Russia), representing a novel classis Thermopillaia, which include previously uncultivated lineage OLB14.</title>
        <authorList>
            <person name="Kochetkova T.V."/>
            <person name="Zayulina K.S."/>
            <person name="Zhigarkov V.S."/>
            <person name="Minaev N.V."/>
            <person name="Novikov A."/>
            <person name="Toshchakov S.V."/>
            <person name="Elcheninov A.G."/>
            <person name="Kublanov I.V."/>
        </authorList>
    </citation>
    <scope>NUCLEOTIDE SEQUENCE [LARGE SCALE GENOMIC DNA]</scope>
    <source>
        <strain evidence="8 9">3753O</strain>
    </source>
</reference>
<dbReference type="EMBL" id="CP042829">
    <property type="protein sequence ID" value="QFG02759.1"/>
    <property type="molecule type" value="Genomic_DNA"/>
</dbReference>
<evidence type="ECO:0000256" key="4">
    <source>
        <dbReference type="ARBA" id="ARBA00023157"/>
    </source>
</evidence>
<protein>
    <submittedName>
        <fullName evidence="8">TlpA family protein disulfide reductase</fullName>
    </submittedName>
</protein>
<keyword evidence="3" id="KW-0735">Signal-anchor</keyword>
<dbReference type="PANTHER" id="PTHR42852:SF6">
    <property type="entry name" value="THIOL:DISULFIDE INTERCHANGE PROTEIN DSBE"/>
    <property type="match status" value="1"/>
</dbReference>
<name>A0ABX6C0G0_9CHLR</name>
<keyword evidence="5" id="KW-0676">Redox-active center</keyword>
<dbReference type="Proteomes" id="UP000326331">
    <property type="component" value="Chromosome"/>
</dbReference>
<accession>A0ABX6C0G0</accession>
<keyword evidence="2" id="KW-0201">Cytochrome c-type biogenesis</keyword>
<feature type="domain" description="Thioredoxin" evidence="7">
    <location>
        <begin position="75"/>
        <end position="214"/>
    </location>
</feature>
<keyword evidence="4" id="KW-1015">Disulfide bond</keyword>
<dbReference type="SUPFAM" id="SSF52833">
    <property type="entry name" value="Thioredoxin-like"/>
    <property type="match status" value="1"/>
</dbReference>
<gene>
    <name evidence="8" type="ORF">Tbon_05465</name>
</gene>
<comment type="subcellular location">
    <subcellularLocation>
        <location evidence="1">Cell envelope</location>
    </subcellularLocation>
</comment>
<sequence>MSEPLPDERPQRRREYSGPASTLGLAALVIAVVGLGLWWFEFRDDPSAGTAHTAGGLGVIALPEDRNPTGQPPAAREGRAAPNFRLAALDGQPRALDEFRGRYVLLNFWASWCGPCRAETPDLQDFYSRNLDRNIVVVGVNQQEDAVTARQFTAQFGVTYPILLDTSGAVSQAYATGVGGLPRTYLIGPDGVIQRVYIGRITFDQLRELEAALP</sequence>
<dbReference type="PANTHER" id="PTHR42852">
    <property type="entry name" value="THIOL:DISULFIDE INTERCHANGE PROTEIN DSBE"/>
    <property type="match status" value="1"/>
</dbReference>
<dbReference type="PROSITE" id="PS51352">
    <property type="entry name" value="THIOREDOXIN_2"/>
    <property type="match status" value="1"/>
</dbReference>
<proteinExistence type="predicted"/>
<reference evidence="8 9" key="1">
    <citation type="submission" date="2019-08" db="EMBL/GenBank/DDBJ databases">
        <authorList>
            <person name="Toschakov S.V."/>
        </authorList>
    </citation>
    <scope>NUCLEOTIDE SEQUENCE [LARGE SCALE GENOMIC DNA]</scope>
    <source>
        <strain evidence="8 9">3753O</strain>
    </source>
</reference>
<dbReference type="CDD" id="cd02966">
    <property type="entry name" value="TlpA_like_family"/>
    <property type="match status" value="1"/>
</dbReference>
<evidence type="ECO:0000256" key="1">
    <source>
        <dbReference type="ARBA" id="ARBA00004196"/>
    </source>
</evidence>
<dbReference type="RefSeq" id="WP_158066683.1">
    <property type="nucleotide sequence ID" value="NZ_CP042829.1"/>
</dbReference>
<evidence type="ECO:0000256" key="5">
    <source>
        <dbReference type="ARBA" id="ARBA00023284"/>
    </source>
</evidence>
<dbReference type="Pfam" id="PF08534">
    <property type="entry name" value="Redoxin"/>
    <property type="match status" value="1"/>
</dbReference>
<dbReference type="Gene3D" id="3.40.30.10">
    <property type="entry name" value="Glutaredoxin"/>
    <property type="match status" value="1"/>
</dbReference>
<keyword evidence="6" id="KW-1133">Transmembrane helix</keyword>